<evidence type="ECO:0000256" key="3">
    <source>
        <dbReference type="ARBA" id="ARBA00004744"/>
    </source>
</evidence>
<evidence type="ECO:0000313" key="13">
    <source>
        <dbReference type="EMBL" id="RNB86185.1"/>
    </source>
</evidence>
<comment type="catalytic activity">
    <reaction evidence="1">
        <text>coproporphyrinogen III + 3 O2 = coproporphyrin III + 3 H2O2</text>
        <dbReference type="Rhea" id="RHEA:43436"/>
        <dbReference type="ChEBI" id="CHEBI:15379"/>
        <dbReference type="ChEBI" id="CHEBI:16240"/>
        <dbReference type="ChEBI" id="CHEBI:57309"/>
        <dbReference type="ChEBI" id="CHEBI:131725"/>
        <dbReference type="EC" id="1.3.3.15"/>
    </reaction>
    <physiologicalReaction direction="left-to-right" evidence="1">
        <dbReference type="Rhea" id="RHEA:43437"/>
    </physiologicalReaction>
</comment>
<evidence type="ECO:0000256" key="8">
    <source>
        <dbReference type="ARBA" id="ARBA00022827"/>
    </source>
</evidence>
<name>A0A3M8DFS9_9BACL</name>
<evidence type="ECO:0000256" key="7">
    <source>
        <dbReference type="ARBA" id="ARBA00022630"/>
    </source>
</evidence>
<comment type="similarity">
    <text evidence="4 11">Belongs to the protoporphyrinogen/coproporphyrinogen oxidase family. Coproporphyrinogen III oxidase subfamily.</text>
</comment>
<comment type="cofactor">
    <cofactor evidence="2 11">
        <name>FAD</name>
        <dbReference type="ChEBI" id="CHEBI:57692"/>
    </cofactor>
</comment>
<dbReference type="RefSeq" id="WP_122911691.1">
    <property type="nucleotide sequence ID" value="NZ_RHHT01000002.1"/>
</dbReference>
<evidence type="ECO:0000256" key="1">
    <source>
        <dbReference type="ARBA" id="ARBA00001755"/>
    </source>
</evidence>
<dbReference type="EMBL" id="RHHT01000002">
    <property type="protein sequence ID" value="RNB86185.1"/>
    <property type="molecule type" value="Genomic_DNA"/>
</dbReference>
<dbReference type="AlphaFoldDB" id="A0A3M8DFS9"/>
<comment type="subcellular location">
    <subcellularLocation>
        <location evidence="11">Cytoplasm</location>
    </subcellularLocation>
</comment>
<dbReference type="Proteomes" id="UP000281915">
    <property type="component" value="Unassembled WGS sequence"/>
</dbReference>
<evidence type="ECO:0000256" key="4">
    <source>
        <dbReference type="ARBA" id="ARBA00008310"/>
    </source>
</evidence>
<evidence type="ECO:0000256" key="5">
    <source>
        <dbReference type="ARBA" id="ARBA00012402"/>
    </source>
</evidence>
<dbReference type="Gene3D" id="3.50.50.60">
    <property type="entry name" value="FAD/NAD(P)-binding domain"/>
    <property type="match status" value="1"/>
</dbReference>
<dbReference type="UniPathway" id="UPA00252"/>
<keyword evidence="7 11" id="KW-0285">Flavoprotein</keyword>
<dbReference type="EC" id="1.3.3.15" evidence="5 11"/>
<protein>
    <recommendedName>
        <fullName evidence="6 11">Coproporphyrinogen III oxidase</fullName>
        <ecNumber evidence="5 11">1.3.3.15</ecNumber>
    </recommendedName>
</protein>
<keyword evidence="8 11" id="KW-0274">FAD</keyword>
<evidence type="ECO:0000256" key="11">
    <source>
        <dbReference type="RuleBase" id="RU364052"/>
    </source>
</evidence>
<keyword evidence="10 11" id="KW-0350">Heme biosynthesis</keyword>
<dbReference type="SUPFAM" id="SSF54373">
    <property type="entry name" value="FAD-linked reductases, C-terminal domain"/>
    <property type="match status" value="1"/>
</dbReference>
<dbReference type="PANTHER" id="PTHR42923:SF3">
    <property type="entry name" value="PROTOPORPHYRINOGEN OXIDASE"/>
    <property type="match status" value="1"/>
</dbReference>
<dbReference type="InterPro" id="IPR004572">
    <property type="entry name" value="Protoporphyrinogen_oxidase"/>
</dbReference>
<accession>A0A3M8DFS9</accession>
<dbReference type="InterPro" id="IPR050464">
    <property type="entry name" value="Zeta_carotene_desat/Oxidored"/>
</dbReference>
<evidence type="ECO:0000259" key="12">
    <source>
        <dbReference type="Pfam" id="PF01593"/>
    </source>
</evidence>
<dbReference type="Pfam" id="PF01593">
    <property type="entry name" value="Amino_oxidase"/>
    <property type="match status" value="1"/>
</dbReference>
<comment type="caution">
    <text evidence="13">The sequence shown here is derived from an EMBL/GenBank/DDBJ whole genome shotgun (WGS) entry which is preliminary data.</text>
</comment>
<keyword evidence="9 11" id="KW-0560">Oxidoreductase</keyword>
<evidence type="ECO:0000256" key="9">
    <source>
        <dbReference type="ARBA" id="ARBA00023002"/>
    </source>
</evidence>
<dbReference type="PANTHER" id="PTHR42923">
    <property type="entry name" value="PROTOPORPHYRINOGEN OXIDASE"/>
    <property type="match status" value="1"/>
</dbReference>
<evidence type="ECO:0000256" key="2">
    <source>
        <dbReference type="ARBA" id="ARBA00001974"/>
    </source>
</evidence>
<comment type="pathway">
    <text evidence="3 11">Porphyrin-containing compound metabolism; protoheme biosynthesis.</text>
</comment>
<dbReference type="NCBIfam" id="TIGR00562">
    <property type="entry name" value="proto_IX_ox"/>
    <property type="match status" value="1"/>
</dbReference>
<comment type="function">
    <text evidence="11">Involved in coproporphyrin-dependent heme b biosynthesis. Catalyzes the oxidation of coproporphyrinogen III to coproporphyrin III.</text>
</comment>
<gene>
    <name evidence="13" type="primary">hemY</name>
    <name evidence="13" type="ORF">EDM58_01145</name>
</gene>
<proteinExistence type="inferred from homology"/>
<dbReference type="InterPro" id="IPR036188">
    <property type="entry name" value="FAD/NAD-bd_sf"/>
</dbReference>
<dbReference type="GO" id="GO:0005737">
    <property type="term" value="C:cytoplasm"/>
    <property type="evidence" value="ECO:0007669"/>
    <property type="project" value="UniProtKB-SubCell"/>
</dbReference>
<sequence>MSDNSYHMTIIGGGITGLSAAFYLHRQIRDQGLPIRFHLIEETDRLGGKIKTWRHEGFVIELGPDSFLERKASAAQLAKDLGLEGELVRNRTGQSYIYHRDHLVPIPEGAVMGVPTKIMPFVKTELVSWPGKLRAAADLFLPASRGNEDRSVGEFFRRRLGNEVIENLIQPLLSGVYSGDIDNLSLLASFPQFAKMEQQHRSLILAMKQSRPQPKVPGTPKGIFLTLKNGLETLIEGMEKSLPVESVWKGTGVAELKKSANGRYILTMKDGRTLETDAVLITLPHAVTEPLLSPYASVPTLPTAKPHMVATIAMAFPEDALDQSLDGTGFIVPRNSGIKITACTWAHRKWPHSTPEGKALLRCFVGRAGEQSFLQLTDEEIVDMVLRELRKIMTIRREPDFYRVTRLQNAIPYVVGHQAWVQEVKRRVREELPGVFLAGASYDGVGVPDCIDQGKKAVSDLLATIQPGR</sequence>
<dbReference type="SUPFAM" id="SSF51905">
    <property type="entry name" value="FAD/NAD(P)-binding domain"/>
    <property type="match status" value="1"/>
</dbReference>
<evidence type="ECO:0000256" key="6">
    <source>
        <dbReference type="ARBA" id="ARBA00019046"/>
    </source>
</evidence>
<dbReference type="GO" id="GO:0006783">
    <property type="term" value="P:heme biosynthetic process"/>
    <property type="evidence" value="ECO:0007669"/>
    <property type="project" value="UniProtKB-UniRule"/>
</dbReference>
<organism evidence="13 14">
    <name type="scientific">Brevibacillus panacihumi</name>
    <dbReference type="NCBI Taxonomy" id="497735"/>
    <lineage>
        <taxon>Bacteria</taxon>
        <taxon>Bacillati</taxon>
        <taxon>Bacillota</taxon>
        <taxon>Bacilli</taxon>
        <taxon>Bacillales</taxon>
        <taxon>Paenibacillaceae</taxon>
        <taxon>Brevibacillus</taxon>
    </lineage>
</organism>
<dbReference type="GO" id="GO:0004729">
    <property type="term" value="F:oxygen-dependent protoporphyrinogen oxidase activity"/>
    <property type="evidence" value="ECO:0007669"/>
    <property type="project" value="UniProtKB-UniRule"/>
</dbReference>
<dbReference type="NCBIfam" id="NF008845">
    <property type="entry name" value="PRK11883.1-5"/>
    <property type="match status" value="1"/>
</dbReference>
<dbReference type="Gene3D" id="1.10.3110.10">
    <property type="entry name" value="protoporphyrinogen ix oxidase, domain 3"/>
    <property type="match status" value="1"/>
</dbReference>
<dbReference type="InterPro" id="IPR002937">
    <property type="entry name" value="Amino_oxidase"/>
</dbReference>
<reference evidence="13 14" key="1">
    <citation type="submission" date="2018-10" db="EMBL/GenBank/DDBJ databases">
        <title>Phylogenomics of Brevibacillus.</title>
        <authorList>
            <person name="Dunlap C."/>
        </authorList>
    </citation>
    <scope>NUCLEOTIDE SEQUENCE [LARGE SCALE GENOMIC DNA]</scope>
    <source>
        <strain evidence="13 14">JCM 15085</strain>
    </source>
</reference>
<dbReference type="Gene3D" id="3.90.660.20">
    <property type="entry name" value="Protoporphyrinogen oxidase, mitochondrial, domain 2"/>
    <property type="match status" value="1"/>
</dbReference>
<feature type="domain" description="Amine oxidase" evidence="12">
    <location>
        <begin position="15"/>
        <end position="462"/>
    </location>
</feature>
<evidence type="ECO:0000313" key="14">
    <source>
        <dbReference type="Proteomes" id="UP000281915"/>
    </source>
</evidence>
<evidence type="ECO:0000256" key="10">
    <source>
        <dbReference type="ARBA" id="ARBA00023133"/>
    </source>
</evidence>
<keyword evidence="11" id="KW-0963">Cytoplasm</keyword>